<reference evidence="8 9" key="1">
    <citation type="submission" date="2020-12" db="EMBL/GenBank/DDBJ databases">
        <title>FDA dAtabase for Regulatory Grade micrObial Sequences (FDA-ARGOS): Supporting development and validation of Infectious Disease Dx tests.</title>
        <authorList>
            <person name="Sproer C."/>
            <person name="Gronow S."/>
            <person name="Severitt S."/>
            <person name="Schroder I."/>
            <person name="Tallon L."/>
            <person name="Sadzewicz L."/>
            <person name="Zhao X."/>
            <person name="Boylan J."/>
            <person name="Ott S."/>
            <person name="Bowen H."/>
            <person name="Vavikolanu K."/>
            <person name="Mehta A."/>
            <person name="Aluvathingal J."/>
            <person name="Nadendla S."/>
            <person name="Lowell S."/>
            <person name="Myers T."/>
            <person name="Yan Y."/>
            <person name="Sichtig H."/>
        </authorList>
    </citation>
    <scope>NUCLEOTIDE SEQUENCE [LARGE SCALE GENOMIC DNA]</scope>
    <source>
        <strain evidence="8 9">FDAARGOS_871</strain>
    </source>
</reference>
<dbReference type="RefSeq" id="WP_111726659.1">
    <property type="nucleotide sequence ID" value="NZ_CP065726.1"/>
</dbReference>
<gene>
    <name evidence="8" type="primary">yddG</name>
    <name evidence="8" type="ORF">I6G28_06110</name>
</gene>
<feature type="transmembrane region" description="Helical" evidence="6">
    <location>
        <begin position="167"/>
        <end position="185"/>
    </location>
</feature>
<accession>A0A7T3BKR2</accession>
<protein>
    <submittedName>
        <fullName evidence="8">Aromatic amino acid DMT transporter YddG</fullName>
    </submittedName>
</protein>
<feature type="transmembrane region" description="Helical" evidence="6">
    <location>
        <begin position="40"/>
        <end position="60"/>
    </location>
</feature>
<dbReference type="PANTHER" id="PTHR42920:SF24">
    <property type="entry name" value="AROMATIC AMINO ACID EXPORTER YDDG"/>
    <property type="match status" value="1"/>
</dbReference>
<dbReference type="GeneID" id="84020861"/>
<feature type="transmembrane region" description="Helical" evidence="6">
    <location>
        <begin position="72"/>
        <end position="93"/>
    </location>
</feature>
<evidence type="ECO:0000313" key="9">
    <source>
        <dbReference type="Proteomes" id="UP000594865"/>
    </source>
</evidence>
<feature type="transmembrane region" description="Helical" evidence="6">
    <location>
        <begin position="253"/>
        <end position="274"/>
    </location>
</feature>
<keyword evidence="4 6" id="KW-1133">Transmembrane helix</keyword>
<evidence type="ECO:0000259" key="7">
    <source>
        <dbReference type="Pfam" id="PF00892"/>
    </source>
</evidence>
<name>A0A7T3BKR2_NEICI</name>
<evidence type="ECO:0000256" key="3">
    <source>
        <dbReference type="ARBA" id="ARBA00022692"/>
    </source>
</evidence>
<comment type="subcellular location">
    <subcellularLocation>
        <location evidence="1">Cell membrane</location>
        <topology evidence="1">Multi-pass membrane protein</topology>
    </subcellularLocation>
</comment>
<feature type="transmembrane region" description="Helical" evidence="6">
    <location>
        <begin position="192"/>
        <end position="211"/>
    </location>
</feature>
<feature type="transmembrane region" description="Helical" evidence="6">
    <location>
        <begin position="105"/>
        <end position="121"/>
    </location>
</feature>
<evidence type="ECO:0000256" key="5">
    <source>
        <dbReference type="ARBA" id="ARBA00023136"/>
    </source>
</evidence>
<evidence type="ECO:0000313" key="8">
    <source>
        <dbReference type="EMBL" id="QPT37508.1"/>
    </source>
</evidence>
<dbReference type="InterPro" id="IPR000620">
    <property type="entry name" value="EamA_dom"/>
</dbReference>
<keyword evidence="2" id="KW-1003">Cell membrane</keyword>
<feature type="domain" description="EamA" evidence="7">
    <location>
        <begin position="166"/>
        <end position="292"/>
    </location>
</feature>
<keyword evidence="9" id="KW-1185">Reference proteome</keyword>
<evidence type="ECO:0000256" key="2">
    <source>
        <dbReference type="ARBA" id="ARBA00022475"/>
    </source>
</evidence>
<keyword evidence="5 6" id="KW-0472">Membrane</keyword>
<dbReference type="Proteomes" id="UP000594865">
    <property type="component" value="Chromosome"/>
</dbReference>
<feature type="transmembrane region" description="Helical" evidence="6">
    <location>
        <begin position="128"/>
        <end position="147"/>
    </location>
</feature>
<dbReference type="GO" id="GO:0005886">
    <property type="term" value="C:plasma membrane"/>
    <property type="evidence" value="ECO:0007669"/>
    <property type="project" value="UniProtKB-SubCell"/>
</dbReference>
<proteinExistence type="predicted"/>
<dbReference type="InterPro" id="IPR037185">
    <property type="entry name" value="EmrE-like"/>
</dbReference>
<dbReference type="SUPFAM" id="SSF103481">
    <property type="entry name" value="Multidrug resistance efflux transporter EmrE"/>
    <property type="match status" value="2"/>
</dbReference>
<evidence type="ECO:0000256" key="1">
    <source>
        <dbReference type="ARBA" id="ARBA00004651"/>
    </source>
</evidence>
<dbReference type="InterPro" id="IPR051258">
    <property type="entry name" value="Diverse_Substrate_Transporter"/>
</dbReference>
<organism evidence="8 9">
    <name type="scientific">Neisseria cinerea</name>
    <dbReference type="NCBI Taxonomy" id="483"/>
    <lineage>
        <taxon>Bacteria</taxon>
        <taxon>Pseudomonadati</taxon>
        <taxon>Pseudomonadota</taxon>
        <taxon>Betaproteobacteria</taxon>
        <taxon>Neisseriales</taxon>
        <taxon>Neisseriaceae</taxon>
        <taxon>Neisseria</taxon>
    </lineage>
</organism>
<feature type="transmembrane region" description="Helical" evidence="6">
    <location>
        <begin position="280"/>
        <end position="298"/>
    </location>
</feature>
<feature type="transmembrane region" description="Helical" evidence="6">
    <location>
        <begin position="223"/>
        <end position="241"/>
    </location>
</feature>
<dbReference type="EMBL" id="CP065726">
    <property type="protein sequence ID" value="QPT37508.1"/>
    <property type="molecule type" value="Genomic_DNA"/>
</dbReference>
<dbReference type="NCBIfam" id="NF008676">
    <property type="entry name" value="PRK11689.1"/>
    <property type="match status" value="1"/>
</dbReference>
<evidence type="ECO:0000256" key="4">
    <source>
        <dbReference type="ARBA" id="ARBA00022989"/>
    </source>
</evidence>
<keyword evidence="3 6" id="KW-0812">Transmembrane</keyword>
<dbReference type="Pfam" id="PF00892">
    <property type="entry name" value="EamA"/>
    <property type="match status" value="1"/>
</dbReference>
<dbReference type="PANTHER" id="PTHR42920">
    <property type="entry name" value="OS03G0707200 PROTEIN-RELATED"/>
    <property type="match status" value="1"/>
</dbReference>
<sequence>MLSRLQQNLTPKQATAVGLLAVAFWSSVIGLIRTVSLHMGAVGGAAMMYSMAAVLIFIIFGRPNLSRFSKSYLFWASLFFVGCELCLSLSVGYARNARQTVEVGMVNYLWPTFTIIGAVLFNRQPAKWWIALGFILSFAGIAVVLGGEGGFSVSGMIANIRTNPTSYIMALSDALFWAAYCTLTARIKAQGNAVGFFFLLVSCILWAKYFSDGTGSLNFDTASLFYTTAAASCLGLGYAVWNIGISRGNMTVLAGASYFIPIFSACISSFLLQTPLPVEFWQGAAMVCLGSSVCWLATRTAERKRY</sequence>
<evidence type="ECO:0000256" key="6">
    <source>
        <dbReference type="SAM" id="Phobius"/>
    </source>
</evidence>
<dbReference type="AlphaFoldDB" id="A0A7T3BKR2"/>